<dbReference type="SUPFAM" id="SSF53850">
    <property type="entry name" value="Periplasmic binding protein-like II"/>
    <property type="match status" value="2"/>
</dbReference>
<dbReference type="STRING" id="119000.SAMN05661010_03608"/>
<feature type="signal peptide" evidence="1">
    <location>
        <begin position="1"/>
        <end position="31"/>
    </location>
</feature>
<evidence type="ECO:0000259" key="2">
    <source>
        <dbReference type="SMART" id="SM00062"/>
    </source>
</evidence>
<feature type="domain" description="Solute-binding protein family 3/N-terminal" evidence="2">
    <location>
        <begin position="45"/>
        <end position="266"/>
    </location>
</feature>
<dbReference type="PANTHER" id="PTHR38834">
    <property type="entry name" value="PERIPLASMIC SUBSTRATE BINDING PROTEIN FAMILY 3"/>
    <property type="match status" value="1"/>
</dbReference>
<name>A0A1G9R8I4_9GAMM</name>
<sequence>METYPLFQNRYRRLWQCLLLVIVLVAGFVNAAPEQPVAQNSEAPALHLLTEELPPLNFTENGEIRGLSVDMIREIQRRLGIEYPIQMVPWARGYHTLQERPNVALFSTARSSEREALFQWVGPLTNLAFVFYKRADSPLELEDLDEARQLDAIATYRDDVREQFLIERGFTNLDSSTKLISGARKLLEGRVDVWLDSNLSAPSVMRQLGRSPDAIERALVIHSEPIYIAFSKQTSPAIVSRWQHALDAMARDGTFARLHRQWLPNEPLPTRMAALIPSPELTNHPLQLYTEELPPFNFTQHGKPTGKSVDIVHEIQRRLSHDAPIQFVPWTRGYQTALESANVGLFTTARTTEREGLFQWVGPIGHSRVHLYARSDANLTVTSLEDARQLGSIGTYEDDAGEQFLSDHGFTNLYGHRSPTAALRNLKAGRIQLWASAEENARVIIALSGHDANGFEPVYTLYEVAHYIAFSLDTPKKVVALWQQTLDAMRKDGTLARIQQRWQNAPYRNASP</sequence>
<protein>
    <submittedName>
        <fullName evidence="3">Polar amino acid transport system substrate-binding protein</fullName>
    </submittedName>
</protein>
<gene>
    <name evidence="3" type="ORF">SAMN05661010_03608</name>
</gene>
<dbReference type="EMBL" id="FNGI01000014">
    <property type="protein sequence ID" value="SDM19548.1"/>
    <property type="molecule type" value="Genomic_DNA"/>
</dbReference>
<evidence type="ECO:0000313" key="3">
    <source>
        <dbReference type="EMBL" id="SDM19548.1"/>
    </source>
</evidence>
<accession>A0A1G9R8I4</accession>
<evidence type="ECO:0000313" key="4">
    <source>
        <dbReference type="Proteomes" id="UP000198654"/>
    </source>
</evidence>
<evidence type="ECO:0000256" key="1">
    <source>
        <dbReference type="SAM" id="SignalP"/>
    </source>
</evidence>
<dbReference type="AlphaFoldDB" id="A0A1G9R8I4"/>
<dbReference type="Pfam" id="PF00497">
    <property type="entry name" value="SBP_bac_3"/>
    <property type="match status" value="2"/>
</dbReference>
<dbReference type="PANTHER" id="PTHR38834:SF3">
    <property type="entry name" value="SOLUTE-BINDING PROTEIN FAMILY 3_N-TERMINAL DOMAIN-CONTAINING PROTEIN"/>
    <property type="match status" value="1"/>
</dbReference>
<keyword evidence="1" id="KW-0732">Signal</keyword>
<reference evidence="3 4" key="1">
    <citation type="submission" date="2016-10" db="EMBL/GenBank/DDBJ databases">
        <authorList>
            <person name="de Groot N.N."/>
        </authorList>
    </citation>
    <scope>NUCLEOTIDE SEQUENCE [LARGE SCALE GENOMIC DNA]</scope>
    <source>
        <strain evidence="3 4">DSM 14789</strain>
    </source>
</reference>
<dbReference type="Gene3D" id="3.40.190.10">
    <property type="entry name" value="Periplasmic binding protein-like II"/>
    <property type="match status" value="4"/>
</dbReference>
<dbReference type="InterPro" id="IPR001638">
    <property type="entry name" value="Solute-binding_3/MltF_N"/>
</dbReference>
<feature type="chain" id="PRO_5011730319" evidence="1">
    <location>
        <begin position="32"/>
        <end position="512"/>
    </location>
</feature>
<keyword evidence="4" id="KW-1185">Reference proteome</keyword>
<dbReference type="SMART" id="SM00062">
    <property type="entry name" value="PBPb"/>
    <property type="match status" value="1"/>
</dbReference>
<dbReference type="Proteomes" id="UP000198654">
    <property type="component" value="Unassembled WGS sequence"/>
</dbReference>
<organism evidence="3 4">
    <name type="scientific">Modicisalibacter muralis</name>
    <dbReference type="NCBI Taxonomy" id="119000"/>
    <lineage>
        <taxon>Bacteria</taxon>
        <taxon>Pseudomonadati</taxon>
        <taxon>Pseudomonadota</taxon>
        <taxon>Gammaproteobacteria</taxon>
        <taxon>Oceanospirillales</taxon>
        <taxon>Halomonadaceae</taxon>
        <taxon>Modicisalibacter</taxon>
    </lineage>
</organism>
<proteinExistence type="predicted"/>